<dbReference type="Gene3D" id="3.40.30.10">
    <property type="entry name" value="Glutaredoxin"/>
    <property type="match status" value="1"/>
</dbReference>
<feature type="active site" description="Cysteine sulfenic acid (-SOH) intermediate; for peroxidase activity" evidence="11">
    <location>
        <position position="44"/>
    </location>
</feature>
<dbReference type="GO" id="GO:0034599">
    <property type="term" value="P:cellular response to oxidative stress"/>
    <property type="evidence" value="ECO:0007669"/>
    <property type="project" value="TreeGrafter"/>
</dbReference>
<dbReference type="PANTHER" id="PTHR42801:SF4">
    <property type="entry name" value="AHPC_TSA FAMILY PROTEIN"/>
    <property type="match status" value="1"/>
</dbReference>
<evidence type="ECO:0000256" key="3">
    <source>
        <dbReference type="ARBA" id="ARBA00022559"/>
    </source>
</evidence>
<proteinExistence type="inferred from homology"/>
<sequence length="163" mass="18091">MPGVGEQAPDFEGIAHTGEKIRLSDFRGKIVVLYFYPRAMTPGCTREGVRFNELLDEFEKIGAVVIGVSTDSVEKNRRFAEKHGFRFKLVSDEKGEIGMKYGVVKGEGSNLAAERVTFIIDSEGKIRAILRNIRPAEKHADLALEEVKKLVLGKKAERVGEAI</sequence>
<dbReference type="CDD" id="cd03017">
    <property type="entry name" value="PRX_BCP"/>
    <property type="match status" value="1"/>
</dbReference>
<evidence type="ECO:0000256" key="1">
    <source>
        <dbReference type="ARBA" id="ARBA00011245"/>
    </source>
</evidence>
<dbReference type="InterPro" id="IPR013766">
    <property type="entry name" value="Thioredoxin_domain"/>
</dbReference>
<dbReference type="PIRSF" id="PIRSF000239">
    <property type="entry name" value="AHPC"/>
    <property type="match status" value="1"/>
</dbReference>
<evidence type="ECO:0000313" key="13">
    <source>
        <dbReference type="EMBL" id="GBF09875.1"/>
    </source>
</evidence>
<organism evidence="13 14">
    <name type="scientific">Aeropyrum pernix</name>
    <dbReference type="NCBI Taxonomy" id="56636"/>
    <lineage>
        <taxon>Archaea</taxon>
        <taxon>Thermoproteota</taxon>
        <taxon>Thermoprotei</taxon>
        <taxon>Desulfurococcales</taxon>
        <taxon>Desulfurococcaceae</taxon>
        <taxon>Aeropyrum</taxon>
    </lineage>
</organism>
<dbReference type="InterPro" id="IPR024706">
    <property type="entry name" value="Peroxiredoxin_AhpC-typ"/>
</dbReference>
<dbReference type="PROSITE" id="PS51352">
    <property type="entry name" value="THIOREDOXIN_2"/>
    <property type="match status" value="1"/>
</dbReference>
<dbReference type="GO" id="GO:0008379">
    <property type="term" value="F:thioredoxin peroxidase activity"/>
    <property type="evidence" value="ECO:0007669"/>
    <property type="project" value="TreeGrafter"/>
</dbReference>
<keyword evidence="4" id="KW-0049">Antioxidant</keyword>
<dbReference type="InterPro" id="IPR000866">
    <property type="entry name" value="AhpC/TSA"/>
</dbReference>
<keyword evidence="7" id="KW-0676">Redox-active center</keyword>
<feature type="domain" description="Thioredoxin" evidence="12">
    <location>
        <begin position="2"/>
        <end position="152"/>
    </location>
</feature>
<name>A0A401HBR1_AERPX</name>
<evidence type="ECO:0000256" key="5">
    <source>
        <dbReference type="ARBA" id="ARBA00023002"/>
    </source>
</evidence>
<dbReference type="SUPFAM" id="SSF52833">
    <property type="entry name" value="Thioredoxin-like"/>
    <property type="match status" value="1"/>
</dbReference>
<dbReference type="AlphaFoldDB" id="A0A401HBR1"/>
<dbReference type="GO" id="GO:0045454">
    <property type="term" value="P:cell redox homeostasis"/>
    <property type="evidence" value="ECO:0007669"/>
    <property type="project" value="TreeGrafter"/>
</dbReference>
<keyword evidence="3 13" id="KW-0575">Peroxidase</keyword>
<keyword evidence="6" id="KW-1015">Disulfide bond</keyword>
<dbReference type="Pfam" id="PF00578">
    <property type="entry name" value="AhpC-TSA"/>
    <property type="match status" value="1"/>
</dbReference>
<evidence type="ECO:0000256" key="11">
    <source>
        <dbReference type="PIRSR" id="PIRSR000239-1"/>
    </source>
</evidence>
<dbReference type="RefSeq" id="WP_131160775.1">
    <property type="nucleotide sequence ID" value="NZ_BDMD01000141.1"/>
</dbReference>
<evidence type="ECO:0000256" key="10">
    <source>
        <dbReference type="ARBA" id="ARBA00049091"/>
    </source>
</evidence>
<evidence type="ECO:0000256" key="8">
    <source>
        <dbReference type="ARBA" id="ARBA00032824"/>
    </source>
</evidence>
<comment type="catalytic activity">
    <reaction evidence="10">
        <text>a hydroperoxide + [thioredoxin]-dithiol = an alcohol + [thioredoxin]-disulfide + H2O</text>
        <dbReference type="Rhea" id="RHEA:62620"/>
        <dbReference type="Rhea" id="RHEA-COMP:10698"/>
        <dbReference type="Rhea" id="RHEA-COMP:10700"/>
        <dbReference type="ChEBI" id="CHEBI:15377"/>
        <dbReference type="ChEBI" id="CHEBI:29950"/>
        <dbReference type="ChEBI" id="CHEBI:30879"/>
        <dbReference type="ChEBI" id="CHEBI:35924"/>
        <dbReference type="ChEBI" id="CHEBI:50058"/>
        <dbReference type="EC" id="1.11.1.24"/>
    </reaction>
</comment>
<evidence type="ECO:0000256" key="4">
    <source>
        <dbReference type="ARBA" id="ARBA00022862"/>
    </source>
</evidence>
<evidence type="ECO:0000259" key="12">
    <source>
        <dbReference type="PROSITE" id="PS51352"/>
    </source>
</evidence>
<accession>A0A401HBR1</accession>
<dbReference type="InterPro" id="IPR036249">
    <property type="entry name" value="Thioredoxin-like_sf"/>
</dbReference>
<comment type="caution">
    <text evidence="13">The sequence shown here is derived from an EMBL/GenBank/DDBJ whole genome shotgun (WGS) entry which is preliminary data.</text>
</comment>
<dbReference type="EMBL" id="BDMD01000141">
    <property type="protein sequence ID" value="GBF09875.1"/>
    <property type="molecule type" value="Genomic_DNA"/>
</dbReference>
<dbReference type="InterPro" id="IPR050924">
    <property type="entry name" value="Peroxiredoxin_BCP/PrxQ"/>
</dbReference>
<dbReference type="GO" id="GO:0005737">
    <property type="term" value="C:cytoplasm"/>
    <property type="evidence" value="ECO:0007669"/>
    <property type="project" value="TreeGrafter"/>
</dbReference>
<comment type="subunit">
    <text evidence="1">Monomer.</text>
</comment>
<dbReference type="Proteomes" id="UP000291213">
    <property type="component" value="Unassembled WGS sequence"/>
</dbReference>
<evidence type="ECO:0000256" key="9">
    <source>
        <dbReference type="ARBA" id="ARBA00038489"/>
    </source>
</evidence>
<gene>
    <name evidence="13" type="ORF">apy_16000</name>
</gene>
<evidence type="ECO:0000313" key="14">
    <source>
        <dbReference type="Proteomes" id="UP000291213"/>
    </source>
</evidence>
<dbReference type="EC" id="1.11.1.24" evidence="2"/>
<evidence type="ECO:0000256" key="6">
    <source>
        <dbReference type="ARBA" id="ARBA00023157"/>
    </source>
</evidence>
<dbReference type="OrthoDB" id="145578at2157"/>
<evidence type="ECO:0000256" key="7">
    <source>
        <dbReference type="ARBA" id="ARBA00023284"/>
    </source>
</evidence>
<dbReference type="PANTHER" id="PTHR42801">
    <property type="entry name" value="THIOREDOXIN-DEPENDENT PEROXIDE REDUCTASE"/>
    <property type="match status" value="1"/>
</dbReference>
<reference evidence="13 14" key="1">
    <citation type="submission" date="2017-02" db="EMBL/GenBank/DDBJ databases">
        <title>isolation and characterization of a novel temperate virus Aeropyrum globular virus 1 infecting hyperthermophilic archaeon Aeropyrum.</title>
        <authorList>
            <person name="Yumiya M."/>
            <person name="Yoshida T."/>
            <person name="Sako Y."/>
        </authorList>
    </citation>
    <scope>NUCLEOTIDE SEQUENCE [LARGE SCALE GENOMIC DNA]</scope>
    <source>
        <strain evidence="13 14">YK1-12-2013</strain>
    </source>
</reference>
<keyword evidence="5" id="KW-0560">Oxidoreductase</keyword>
<dbReference type="FunFam" id="3.40.30.10:FF:000007">
    <property type="entry name" value="Thioredoxin-dependent thiol peroxidase"/>
    <property type="match status" value="1"/>
</dbReference>
<comment type="similarity">
    <text evidence="9">Belongs to the peroxiredoxin family. BCP/PrxQ subfamily.</text>
</comment>
<protein>
    <recommendedName>
        <fullName evidence="2">thioredoxin-dependent peroxiredoxin</fullName>
        <ecNumber evidence="2">1.11.1.24</ecNumber>
    </recommendedName>
    <alternativeName>
        <fullName evidence="8">Thioredoxin peroxidase</fullName>
    </alternativeName>
</protein>
<evidence type="ECO:0000256" key="2">
    <source>
        <dbReference type="ARBA" id="ARBA00013017"/>
    </source>
</evidence>